<dbReference type="InterPro" id="IPR014039">
    <property type="entry name" value="Transl_elong_EFTs/EF1B_dimer"/>
</dbReference>
<dbReference type="PROSITE" id="PS01127">
    <property type="entry name" value="EF_TS_2"/>
    <property type="match status" value="1"/>
</dbReference>
<accession>A0A0L0GAA6</accession>
<feature type="domain" description="Translation elongation factor EFTs/EF1B dimerisation" evidence="6">
    <location>
        <begin position="106"/>
        <end position="236"/>
    </location>
</feature>
<evidence type="ECO:0000256" key="2">
    <source>
        <dbReference type="ARBA" id="ARBA00022768"/>
    </source>
</evidence>
<keyword evidence="8" id="KW-1185">Reference proteome</keyword>
<dbReference type="NCBIfam" id="TIGR00116">
    <property type="entry name" value="tsf"/>
    <property type="match status" value="1"/>
</dbReference>
<dbReference type="SUPFAM" id="SSF46934">
    <property type="entry name" value="UBA-like"/>
    <property type="match status" value="1"/>
</dbReference>
<dbReference type="Proteomes" id="UP000054560">
    <property type="component" value="Unassembled WGS sequence"/>
</dbReference>
<proteinExistence type="inferred from homology"/>
<dbReference type="OrthoDB" id="277235at2759"/>
<keyword evidence="2 4" id="KW-0251">Elongation factor</keyword>
<comment type="subcellular location">
    <subcellularLocation>
        <location evidence="4">Mitochondrion</location>
    </subcellularLocation>
</comment>
<dbReference type="STRING" id="667725.A0A0L0GAA6"/>
<evidence type="ECO:0000256" key="3">
    <source>
        <dbReference type="ARBA" id="ARBA00022917"/>
    </source>
</evidence>
<dbReference type="Gene3D" id="3.30.479.20">
    <property type="entry name" value="Elongation factor Ts, dimerisation domain"/>
    <property type="match status" value="2"/>
</dbReference>
<dbReference type="GeneID" id="25903134"/>
<organism evidence="7 8">
    <name type="scientific">Sphaeroforma arctica JP610</name>
    <dbReference type="NCBI Taxonomy" id="667725"/>
    <lineage>
        <taxon>Eukaryota</taxon>
        <taxon>Ichthyosporea</taxon>
        <taxon>Ichthyophonida</taxon>
        <taxon>Sphaeroforma</taxon>
    </lineage>
</organism>
<name>A0A0L0GAA6_9EUKA</name>
<dbReference type="InterPro" id="IPR036402">
    <property type="entry name" value="EF-Ts_dimer_sf"/>
</dbReference>
<evidence type="ECO:0000256" key="1">
    <source>
        <dbReference type="ARBA" id="ARBA00005532"/>
    </source>
</evidence>
<dbReference type="EMBL" id="KQ241716">
    <property type="protein sequence ID" value="KNC85173.1"/>
    <property type="molecule type" value="Genomic_DNA"/>
</dbReference>
<evidence type="ECO:0000259" key="6">
    <source>
        <dbReference type="Pfam" id="PF00889"/>
    </source>
</evidence>
<dbReference type="HAMAP" id="MF_00050">
    <property type="entry name" value="EF_Ts"/>
    <property type="match status" value="1"/>
</dbReference>
<dbReference type="PANTHER" id="PTHR11741">
    <property type="entry name" value="ELONGATION FACTOR TS"/>
    <property type="match status" value="1"/>
</dbReference>
<evidence type="ECO:0000256" key="4">
    <source>
        <dbReference type="HAMAP-Rule" id="MF_03135"/>
    </source>
</evidence>
<gene>
    <name evidence="7" type="ORF">SARC_02630</name>
</gene>
<dbReference type="Pfam" id="PF00889">
    <property type="entry name" value="EF_TS"/>
    <property type="match status" value="1"/>
</dbReference>
<dbReference type="Gene3D" id="1.10.8.10">
    <property type="entry name" value="DNA helicase RuvA subunit, C-terminal domain"/>
    <property type="match status" value="1"/>
</dbReference>
<dbReference type="RefSeq" id="XP_014159075.1">
    <property type="nucleotide sequence ID" value="XM_014303600.1"/>
</dbReference>
<dbReference type="AlphaFoldDB" id="A0A0L0GAA6"/>
<dbReference type="GO" id="GO:0070125">
    <property type="term" value="P:mitochondrial translational elongation"/>
    <property type="evidence" value="ECO:0007669"/>
    <property type="project" value="TreeGrafter"/>
</dbReference>
<dbReference type="GO" id="GO:0003746">
    <property type="term" value="F:translation elongation factor activity"/>
    <property type="evidence" value="ECO:0007669"/>
    <property type="project" value="UniProtKB-UniRule"/>
</dbReference>
<dbReference type="CDD" id="cd14275">
    <property type="entry name" value="UBA_EF-Ts"/>
    <property type="match status" value="1"/>
</dbReference>
<dbReference type="InterPro" id="IPR009060">
    <property type="entry name" value="UBA-like_sf"/>
</dbReference>
<dbReference type="GO" id="GO:0005739">
    <property type="term" value="C:mitochondrion"/>
    <property type="evidence" value="ECO:0007669"/>
    <property type="project" value="UniProtKB-SubCell"/>
</dbReference>
<keyword evidence="4" id="KW-0496">Mitochondrion</keyword>
<evidence type="ECO:0000313" key="7">
    <source>
        <dbReference type="EMBL" id="KNC85173.1"/>
    </source>
</evidence>
<comment type="similarity">
    <text evidence="1 4 5">Belongs to the EF-Ts family.</text>
</comment>
<sequence>MFGLRIASALRLSSGCGGVAFRTQRLFSTPVKVDTKLLSKLRKDTELSMSKCKEALVTAANDYDKALEWLQERMQADGAAKSAKLEGRVAAEGVVGLGISADGLTGTVVEVNCETDFVSKNQEFRELVQTAATQYAMNTQAPLESLDMGDGQTLQTRIDALVGKLGERITARRASVVTAPQDTGVLAGYVHGSKDQCGKIVTMVTLNSEPGSAEVVRPIARQIASHVAGMRPQSVAELLSQDYLFNPDVTVSQFLVNLQTEKSLLQPITVNSIER</sequence>
<evidence type="ECO:0000313" key="8">
    <source>
        <dbReference type="Proteomes" id="UP000054560"/>
    </source>
</evidence>
<reference evidence="7 8" key="1">
    <citation type="submission" date="2011-02" db="EMBL/GenBank/DDBJ databases">
        <title>The Genome Sequence of Sphaeroforma arctica JP610.</title>
        <authorList>
            <consortium name="The Broad Institute Genome Sequencing Platform"/>
            <person name="Russ C."/>
            <person name="Cuomo C."/>
            <person name="Young S.K."/>
            <person name="Zeng Q."/>
            <person name="Gargeya S."/>
            <person name="Alvarado L."/>
            <person name="Berlin A."/>
            <person name="Chapman S.B."/>
            <person name="Chen Z."/>
            <person name="Freedman E."/>
            <person name="Gellesch M."/>
            <person name="Goldberg J."/>
            <person name="Griggs A."/>
            <person name="Gujja S."/>
            <person name="Heilman E."/>
            <person name="Heiman D."/>
            <person name="Howarth C."/>
            <person name="Mehta T."/>
            <person name="Neiman D."/>
            <person name="Pearson M."/>
            <person name="Roberts A."/>
            <person name="Saif S."/>
            <person name="Shea T."/>
            <person name="Shenoy N."/>
            <person name="Sisk P."/>
            <person name="Stolte C."/>
            <person name="Sykes S."/>
            <person name="White J."/>
            <person name="Yandava C."/>
            <person name="Burger G."/>
            <person name="Gray M.W."/>
            <person name="Holland P.W.H."/>
            <person name="King N."/>
            <person name="Lang F.B.F."/>
            <person name="Roger A.J."/>
            <person name="Ruiz-Trillo I."/>
            <person name="Haas B."/>
            <person name="Nusbaum C."/>
            <person name="Birren B."/>
        </authorList>
    </citation>
    <scope>NUCLEOTIDE SEQUENCE [LARGE SCALE GENOMIC DNA]</scope>
    <source>
        <strain evidence="7 8">JP610</strain>
    </source>
</reference>
<evidence type="ECO:0000256" key="5">
    <source>
        <dbReference type="RuleBase" id="RU000642"/>
    </source>
</evidence>
<protein>
    <recommendedName>
        <fullName evidence="4">Elongation factor Ts, mitochondrial</fullName>
        <shortName evidence="4">EF-Ts</shortName>
        <shortName evidence="4">EF-TsMt</shortName>
    </recommendedName>
</protein>
<comment type="function">
    <text evidence="4 5">Associates with the EF-Tu.GDP complex and induces the exchange of GDP to GTP. It remains bound to the aminoacyl-tRNA.EF-Tu.GTP complex up to the GTP hydrolysis stage on the ribosome.</text>
</comment>
<keyword evidence="3 4" id="KW-0648">Protein biosynthesis</keyword>
<dbReference type="InterPro" id="IPR001816">
    <property type="entry name" value="Transl_elong_EFTs/EF1B"/>
</dbReference>
<dbReference type="PANTHER" id="PTHR11741:SF0">
    <property type="entry name" value="ELONGATION FACTOR TS, MITOCHONDRIAL"/>
    <property type="match status" value="1"/>
</dbReference>
<dbReference type="SUPFAM" id="SSF54713">
    <property type="entry name" value="Elongation factor Ts (EF-Ts), dimerisation domain"/>
    <property type="match status" value="2"/>
</dbReference>
<dbReference type="eggNOG" id="KOG1071">
    <property type="taxonomic scope" value="Eukaryota"/>
</dbReference>
<dbReference type="InterPro" id="IPR018101">
    <property type="entry name" value="Transl_elong_Ts_CS"/>
</dbReference>
<dbReference type="Pfam" id="PF25025">
    <property type="entry name" value="EF-Ts_N"/>
    <property type="match status" value="1"/>
</dbReference>